<reference evidence="3" key="1">
    <citation type="submission" date="2011-12" db="EMBL/GenBank/DDBJ databases">
        <title>The complete genome of chromosome of Sulfobacillus acidophilus DSM 10332.</title>
        <authorList>
            <person name="Lucas S."/>
            <person name="Han J."/>
            <person name="Lapidus A."/>
            <person name="Bruce D."/>
            <person name="Goodwin L."/>
            <person name="Pitluck S."/>
            <person name="Peters L."/>
            <person name="Kyrpides N."/>
            <person name="Mavromatis K."/>
            <person name="Ivanova N."/>
            <person name="Mikhailova N."/>
            <person name="Chertkov O."/>
            <person name="Saunders E."/>
            <person name="Detter J.C."/>
            <person name="Tapia R."/>
            <person name="Han C."/>
            <person name="Land M."/>
            <person name="Hauser L."/>
            <person name="Markowitz V."/>
            <person name="Cheng J.-F."/>
            <person name="Hugenholtz P."/>
            <person name="Woyke T."/>
            <person name="Wu D."/>
            <person name="Pukall R."/>
            <person name="Gehrich-Schroeter G."/>
            <person name="Schneider S."/>
            <person name="Klenk H.-P."/>
            <person name="Eisen J.A."/>
        </authorList>
    </citation>
    <scope>NUCLEOTIDE SEQUENCE [LARGE SCALE GENOMIC DNA]</scope>
    <source>
        <strain evidence="3">ATCC 700253 / DSM 10332 / NAL</strain>
    </source>
</reference>
<sequence>MADYPRIRPSQVPSASNVSRRRQPDDADDDGRDSGSHADRLGRYSHVRGLRHPIVWSEYTPPTRYRAWWQGPDQWRHDWTPTDQMPISYRAHGDHWGVLRNGIIWHRGTVEDARQMQLTAHKLLQYGRPYLSPQANAHLWLWLNPPIWAYSFDLVLNVGYVPGVLDAFPPDAPIVHLVAAPSWDPHTDGGAPAEVVRYWWATAWDREQELTDYAHFFSCGSIVGPDFVAGLPLRGPMADYGICGLTNPSLMGAPWIRPFFGGNHEGRGYSVWMGDSPIGARD</sequence>
<dbReference type="Proteomes" id="UP000005439">
    <property type="component" value="Chromosome"/>
</dbReference>
<dbReference type="HOGENOM" id="CLU_086046_0_0_9"/>
<dbReference type="PATRIC" id="fig|679936.5.peg.2499"/>
<name>G8TVF5_SULAD</name>
<feature type="region of interest" description="Disordered" evidence="1">
    <location>
        <begin position="1"/>
        <end position="41"/>
    </location>
</feature>
<evidence type="ECO:0000256" key="1">
    <source>
        <dbReference type="SAM" id="MobiDB-lite"/>
    </source>
</evidence>
<proteinExistence type="predicted"/>
<evidence type="ECO:0000313" key="2">
    <source>
        <dbReference type="EMBL" id="AEW05874.1"/>
    </source>
</evidence>
<dbReference type="EMBL" id="CP003179">
    <property type="protein sequence ID" value="AEW05874.1"/>
    <property type="molecule type" value="Genomic_DNA"/>
</dbReference>
<organism evidence="2 3">
    <name type="scientific">Sulfobacillus acidophilus (strain ATCC 700253 / DSM 10332 / NAL)</name>
    <dbReference type="NCBI Taxonomy" id="679936"/>
    <lineage>
        <taxon>Bacteria</taxon>
        <taxon>Bacillati</taxon>
        <taxon>Bacillota</taxon>
        <taxon>Clostridia</taxon>
        <taxon>Eubacteriales</taxon>
        <taxon>Clostridiales Family XVII. Incertae Sedis</taxon>
        <taxon>Sulfobacillus</taxon>
    </lineage>
</organism>
<keyword evidence="3" id="KW-1185">Reference proteome</keyword>
<dbReference type="AlphaFoldDB" id="G8TVF5"/>
<reference evidence="2 3" key="2">
    <citation type="journal article" date="2012" name="Stand. Genomic Sci.">
        <title>Complete genome sequence of the moderately thermophilic mineral-sulfide-oxidizing firmicute Sulfobacillus acidophilus type strain (NAL(T)).</title>
        <authorList>
            <person name="Anderson I."/>
            <person name="Chertkov O."/>
            <person name="Chen A."/>
            <person name="Saunders E."/>
            <person name="Lapidus A."/>
            <person name="Nolan M."/>
            <person name="Lucas S."/>
            <person name="Hammon N."/>
            <person name="Deshpande S."/>
            <person name="Cheng J.F."/>
            <person name="Han C."/>
            <person name="Tapia R."/>
            <person name="Goodwin L.A."/>
            <person name="Pitluck S."/>
            <person name="Liolios K."/>
            <person name="Pagani I."/>
            <person name="Ivanova N."/>
            <person name="Mikhailova N."/>
            <person name="Pati A."/>
            <person name="Palaniappan K."/>
            <person name="Land M."/>
            <person name="Pan C."/>
            <person name="Rohde M."/>
            <person name="Pukall R."/>
            <person name="Goker M."/>
            <person name="Detter J.C."/>
            <person name="Woyke T."/>
            <person name="Bristow J."/>
            <person name="Eisen J.A."/>
            <person name="Markowitz V."/>
            <person name="Hugenholtz P."/>
            <person name="Kyrpides N.C."/>
            <person name="Klenk H.P."/>
            <person name="Mavromatis K."/>
        </authorList>
    </citation>
    <scope>NUCLEOTIDE SEQUENCE [LARGE SCALE GENOMIC DNA]</scope>
    <source>
        <strain evidence="3">ATCC 700253 / DSM 10332 / NAL</strain>
    </source>
</reference>
<feature type="compositionally biased region" description="Basic and acidic residues" evidence="1">
    <location>
        <begin position="32"/>
        <end position="41"/>
    </location>
</feature>
<evidence type="ECO:0000313" key="3">
    <source>
        <dbReference type="Proteomes" id="UP000005439"/>
    </source>
</evidence>
<dbReference type="KEGG" id="sap:Sulac_2411"/>
<protein>
    <submittedName>
        <fullName evidence="2">Uncharacterized protein</fullName>
    </submittedName>
</protein>
<gene>
    <name evidence="2" type="ordered locus">Sulac_2411</name>
</gene>
<accession>G8TVF5</accession>